<dbReference type="NCBIfam" id="NF008218">
    <property type="entry name" value="PRK10985.1"/>
    <property type="match status" value="1"/>
</dbReference>
<keyword evidence="3 6" id="KW-0378">Hydrolase</keyword>
<dbReference type="PANTHER" id="PTHR10794">
    <property type="entry name" value="ABHYDROLASE DOMAIN-CONTAINING PROTEIN"/>
    <property type="match status" value="1"/>
</dbReference>
<evidence type="ECO:0000313" key="7">
    <source>
        <dbReference type="Proteomes" id="UP000283255"/>
    </source>
</evidence>
<feature type="active site" description="Charge relay system" evidence="4">
    <location>
        <position position="149"/>
    </location>
</feature>
<feature type="active site" description="Charge relay system" evidence="4">
    <location>
        <position position="302"/>
    </location>
</feature>
<dbReference type="PROSITE" id="PS01133">
    <property type="entry name" value="UPF0017"/>
    <property type="match status" value="1"/>
</dbReference>
<dbReference type="Proteomes" id="UP000283255">
    <property type="component" value="Unassembled WGS sequence"/>
</dbReference>
<dbReference type="InterPro" id="IPR000952">
    <property type="entry name" value="AB_hydrolase_4_CS"/>
</dbReference>
<dbReference type="AlphaFoldDB" id="A0A418YFA4"/>
<dbReference type="Pfam" id="PF00561">
    <property type="entry name" value="Abhydrolase_1"/>
    <property type="match status" value="1"/>
</dbReference>
<evidence type="ECO:0000259" key="5">
    <source>
        <dbReference type="Pfam" id="PF00561"/>
    </source>
</evidence>
<accession>A0A418YFA4</accession>
<name>A0A418YFA4_9GAMM</name>
<evidence type="ECO:0000256" key="2">
    <source>
        <dbReference type="ARBA" id="ARBA00022487"/>
    </source>
</evidence>
<comment type="similarity">
    <text evidence="1">Belongs to the AB hydrolase superfamily. AB hydrolase 4 family.</text>
</comment>
<proteinExistence type="inferred from homology"/>
<evidence type="ECO:0000256" key="3">
    <source>
        <dbReference type="ARBA" id="ARBA00022801"/>
    </source>
</evidence>
<dbReference type="InterPro" id="IPR029058">
    <property type="entry name" value="AB_hydrolase_fold"/>
</dbReference>
<keyword evidence="2" id="KW-0719">Serine esterase</keyword>
<dbReference type="EMBL" id="QZCH01000010">
    <property type="protein sequence ID" value="RJG47947.1"/>
    <property type="molecule type" value="Genomic_DNA"/>
</dbReference>
<protein>
    <submittedName>
        <fullName evidence="6">Hydrolase</fullName>
    </submittedName>
</protein>
<dbReference type="InterPro" id="IPR050960">
    <property type="entry name" value="AB_hydrolase_4_sf"/>
</dbReference>
<gene>
    <name evidence="6" type="ORF">D1Z90_09545</name>
</gene>
<feature type="active site" description="Charge relay system" evidence="4">
    <location>
        <position position="274"/>
    </location>
</feature>
<feature type="domain" description="AB hydrolase-1" evidence="5">
    <location>
        <begin position="70"/>
        <end position="305"/>
    </location>
</feature>
<keyword evidence="7" id="KW-1185">Reference proteome</keyword>
<evidence type="ECO:0000313" key="6">
    <source>
        <dbReference type="EMBL" id="RJG47947.1"/>
    </source>
</evidence>
<reference evidence="6 7" key="1">
    <citation type="submission" date="2018-09" db="EMBL/GenBank/DDBJ databases">
        <authorList>
            <person name="Wang F."/>
        </authorList>
    </citation>
    <scope>NUCLEOTIDE SEQUENCE [LARGE SCALE GENOMIC DNA]</scope>
    <source>
        <strain evidence="6 7">PLHSC7-2</strain>
    </source>
</reference>
<dbReference type="GO" id="GO:0047372">
    <property type="term" value="F:monoacylglycerol lipase activity"/>
    <property type="evidence" value="ECO:0007669"/>
    <property type="project" value="TreeGrafter"/>
</dbReference>
<dbReference type="PIRSF" id="PIRSF005211">
    <property type="entry name" value="Ab_hydro_YheT"/>
    <property type="match status" value="1"/>
</dbReference>
<evidence type="ECO:0000256" key="4">
    <source>
        <dbReference type="PIRSR" id="PIRSR005211-1"/>
    </source>
</evidence>
<dbReference type="InterPro" id="IPR000073">
    <property type="entry name" value="AB_hydrolase_1"/>
</dbReference>
<comment type="caution">
    <text evidence="6">The sequence shown here is derived from an EMBL/GenBank/DDBJ whole genome shotgun (WGS) entry which is preliminary data.</text>
</comment>
<dbReference type="InterPro" id="IPR012020">
    <property type="entry name" value="ABHD4"/>
</dbReference>
<dbReference type="SUPFAM" id="SSF53474">
    <property type="entry name" value="alpha/beta-Hydrolases"/>
    <property type="match status" value="1"/>
</dbReference>
<dbReference type="PANTHER" id="PTHR10794:SF94">
    <property type="entry name" value="ESTERASE YHET-RELATED"/>
    <property type="match status" value="1"/>
</dbReference>
<dbReference type="Gene3D" id="3.40.50.1820">
    <property type="entry name" value="alpha/beta hydrolase"/>
    <property type="match status" value="1"/>
</dbReference>
<organism evidence="6 7">
    <name type="scientific">Motilimonas pumila</name>
    <dbReference type="NCBI Taxonomy" id="2303987"/>
    <lineage>
        <taxon>Bacteria</taxon>
        <taxon>Pseudomonadati</taxon>
        <taxon>Pseudomonadota</taxon>
        <taxon>Gammaproteobacteria</taxon>
        <taxon>Alteromonadales</taxon>
        <taxon>Alteromonadales genera incertae sedis</taxon>
        <taxon>Motilimonas</taxon>
    </lineage>
</organism>
<sequence length="333" mass="37358">MLQTRKSLTMSHEFIAPSWCRHHHLQTLLPTLLNPKLTAPTVEQRLITPDDDFLDLTWSSQPTTNEKRTIIVIFHGLEGSAHSPYAVSLLNEAHRQGKLAVLMHFRGCSGEPNRQPRSYHSGEMGDPLFVLAWLQQAFPLTQAVCIGYSLGGNMLLNLLAEHAPTYVKAAVSVSAPLKLALCADRLNQGFSKIYQRHLITRMKGNLKNKMQQVDFGSKVSWELDKLNDFRSFDDRVTAPLHGFSGANDYYRQCSAFDKLKQIQTPSLIIHAADDPFMTPAVIPSQQQVSSSIELQISATGGHVGFVMGKPARPEYWLPRAILQWLQPWFSSAK</sequence>
<dbReference type="OrthoDB" id="332676at2"/>
<dbReference type="GO" id="GO:0034338">
    <property type="term" value="F:short-chain carboxylesterase activity"/>
    <property type="evidence" value="ECO:0007669"/>
    <property type="project" value="TreeGrafter"/>
</dbReference>
<evidence type="ECO:0000256" key="1">
    <source>
        <dbReference type="ARBA" id="ARBA00010884"/>
    </source>
</evidence>
<reference evidence="6 7" key="2">
    <citation type="submission" date="2019-01" db="EMBL/GenBank/DDBJ databases">
        <title>Motilimonas pumilus sp. nov., isolated from the gut of sea cucumber (Apostichopus japonicus).</title>
        <authorList>
            <person name="Wang F.-Q."/>
            <person name="Ren L.-H."/>
            <person name="Lin Y.-W."/>
            <person name="Sun G.-H."/>
            <person name="Du Z.-J."/>
            <person name="Zhao J.-X."/>
            <person name="Liu X.-J."/>
            <person name="Liu L.-J."/>
        </authorList>
    </citation>
    <scope>NUCLEOTIDE SEQUENCE [LARGE SCALE GENOMIC DNA]</scope>
    <source>
        <strain evidence="6 7">PLHSC7-2</strain>
    </source>
</reference>